<comment type="similarity">
    <text evidence="3 9 11">Belongs to the uracil-DNA glycosylase (UDG) superfamily. UNG family.</text>
</comment>
<keyword evidence="6 9" id="KW-0227">DNA damage</keyword>
<dbReference type="PROSITE" id="PS00130">
    <property type="entry name" value="U_DNA_GLYCOSYLASE"/>
    <property type="match status" value="1"/>
</dbReference>
<evidence type="ECO:0000256" key="11">
    <source>
        <dbReference type="RuleBase" id="RU003780"/>
    </source>
</evidence>
<name>A0A383R8G0_PAEAL</name>
<dbReference type="NCBIfam" id="NF003588">
    <property type="entry name" value="PRK05254.1-1"/>
    <property type="match status" value="1"/>
</dbReference>
<dbReference type="SMART" id="SM00987">
    <property type="entry name" value="UreE_C"/>
    <property type="match status" value="1"/>
</dbReference>
<dbReference type="EC" id="3.2.2.27" evidence="4 9"/>
<dbReference type="AlphaFoldDB" id="A0A383R8G0"/>
<dbReference type="SMART" id="SM00986">
    <property type="entry name" value="UDG"/>
    <property type="match status" value="1"/>
</dbReference>
<keyword evidence="7 9" id="KW-0378">Hydrolase</keyword>
<evidence type="ECO:0000256" key="9">
    <source>
        <dbReference type="HAMAP-Rule" id="MF_00148"/>
    </source>
</evidence>
<dbReference type="InterPro" id="IPR002043">
    <property type="entry name" value="UDG_fam1"/>
</dbReference>
<reference evidence="14" key="1">
    <citation type="submission" date="2018-08" db="EMBL/GenBank/DDBJ databases">
        <authorList>
            <person name="Chevrot R."/>
        </authorList>
    </citation>
    <scope>NUCLEOTIDE SEQUENCE [LARGE SCALE GENOMIC DNA]</scope>
</reference>
<gene>
    <name evidence="9 13" type="primary">ung</name>
    <name evidence="13" type="ORF">PBLR_11038</name>
</gene>
<dbReference type="EMBL" id="LS992241">
    <property type="protein sequence ID" value="SYX82616.1"/>
    <property type="molecule type" value="Genomic_DNA"/>
</dbReference>
<evidence type="ECO:0000259" key="12">
    <source>
        <dbReference type="SMART" id="SM00986"/>
    </source>
</evidence>
<evidence type="ECO:0000256" key="4">
    <source>
        <dbReference type="ARBA" id="ARBA00012030"/>
    </source>
</evidence>
<sequence>MGMHVQNDWAELLHEEVRQPYFKQLWSWLREEYERAVVYPPYDHIFSALNATSYADTKIVIVGQDPYHGPGQAHGLSFSVQPGVKLPPSLQNMFKEGAADVGLKMPNNGSLLHWAKQGVLMLNTVLTVEQGQAASHRGKGWEKFTDRIIQLLNERDRPIIFVLWGSHAQAKASMIDLSKHYIVQAPHPSPLSAHRGFFGSKPYSKINNKLREWGEQEIDWQVPNI</sequence>
<evidence type="ECO:0000313" key="14">
    <source>
        <dbReference type="Proteomes" id="UP000304148"/>
    </source>
</evidence>
<keyword evidence="8 9" id="KW-0234">DNA repair</keyword>
<accession>A0A383R8G0</accession>
<evidence type="ECO:0000256" key="1">
    <source>
        <dbReference type="ARBA" id="ARBA00001400"/>
    </source>
</evidence>
<evidence type="ECO:0000256" key="5">
    <source>
        <dbReference type="ARBA" id="ARBA00018429"/>
    </source>
</evidence>
<dbReference type="GO" id="GO:0097510">
    <property type="term" value="P:base-excision repair, AP site formation via deaminated base removal"/>
    <property type="evidence" value="ECO:0007669"/>
    <property type="project" value="TreeGrafter"/>
</dbReference>
<comment type="catalytic activity">
    <reaction evidence="1 9 11">
        <text>Hydrolyzes single-stranded DNA or mismatched double-stranded DNA and polynucleotides, releasing free uracil.</text>
        <dbReference type="EC" id="3.2.2.27"/>
    </reaction>
</comment>
<proteinExistence type="inferred from homology"/>
<dbReference type="InterPro" id="IPR018085">
    <property type="entry name" value="Ura-DNA_Glyclase_AS"/>
</dbReference>
<keyword evidence="13" id="KW-0326">Glycosidase</keyword>
<dbReference type="PANTHER" id="PTHR11264:SF0">
    <property type="entry name" value="URACIL-DNA GLYCOSYLASE"/>
    <property type="match status" value="1"/>
</dbReference>
<dbReference type="GO" id="GO:0004844">
    <property type="term" value="F:uracil DNA N-glycosylase activity"/>
    <property type="evidence" value="ECO:0007669"/>
    <property type="project" value="UniProtKB-UniRule"/>
</dbReference>
<dbReference type="SUPFAM" id="SSF52141">
    <property type="entry name" value="Uracil-DNA glycosylase-like"/>
    <property type="match status" value="1"/>
</dbReference>
<evidence type="ECO:0000256" key="6">
    <source>
        <dbReference type="ARBA" id="ARBA00022763"/>
    </source>
</evidence>
<dbReference type="NCBIfam" id="NF003592">
    <property type="entry name" value="PRK05254.1-5"/>
    <property type="match status" value="1"/>
</dbReference>
<evidence type="ECO:0000256" key="3">
    <source>
        <dbReference type="ARBA" id="ARBA00008184"/>
    </source>
</evidence>
<dbReference type="HAMAP" id="MF_00148">
    <property type="entry name" value="UDG"/>
    <property type="match status" value="1"/>
</dbReference>
<organism evidence="13 14">
    <name type="scientific">Paenibacillus alvei</name>
    <name type="common">Bacillus alvei</name>
    <dbReference type="NCBI Taxonomy" id="44250"/>
    <lineage>
        <taxon>Bacteria</taxon>
        <taxon>Bacillati</taxon>
        <taxon>Bacillota</taxon>
        <taxon>Bacilli</taxon>
        <taxon>Bacillales</taxon>
        <taxon>Paenibacillaceae</taxon>
        <taxon>Paenibacillus</taxon>
    </lineage>
</organism>
<protein>
    <recommendedName>
        <fullName evidence="5 9">Uracil-DNA glycosylase</fullName>
        <shortName evidence="9">UDG</shortName>
        <ecNumber evidence="4 9">3.2.2.27</ecNumber>
    </recommendedName>
</protein>
<dbReference type="PANTHER" id="PTHR11264">
    <property type="entry name" value="URACIL-DNA GLYCOSYLASE"/>
    <property type="match status" value="1"/>
</dbReference>
<dbReference type="NCBIfam" id="NF003591">
    <property type="entry name" value="PRK05254.1-4"/>
    <property type="match status" value="1"/>
</dbReference>
<dbReference type="Pfam" id="PF03167">
    <property type="entry name" value="UDG"/>
    <property type="match status" value="1"/>
</dbReference>
<dbReference type="GO" id="GO:0005737">
    <property type="term" value="C:cytoplasm"/>
    <property type="evidence" value="ECO:0007669"/>
    <property type="project" value="UniProtKB-SubCell"/>
</dbReference>
<evidence type="ECO:0000256" key="2">
    <source>
        <dbReference type="ARBA" id="ARBA00002631"/>
    </source>
</evidence>
<evidence type="ECO:0000256" key="10">
    <source>
        <dbReference type="PROSITE-ProRule" id="PRU10072"/>
    </source>
</evidence>
<evidence type="ECO:0000256" key="8">
    <source>
        <dbReference type="ARBA" id="ARBA00023204"/>
    </source>
</evidence>
<comment type="function">
    <text evidence="2 9 11">Excises uracil residues from the DNA which can arise as a result of misincorporation of dUMP residues by DNA polymerase or due to deamination of cytosine.</text>
</comment>
<dbReference type="FunFam" id="3.40.470.10:FF:000001">
    <property type="entry name" value="Uracil-DNA glycosylase"/>
    <property type="match status" value="1"/>
</dbReference>
<dbReference type="Gene3D" id="3.40.470.10">
    <property type="entry name" value="Uracil-DNA glycosylase-like domain"/>
    <property type="match status" value="1"/>
</dbReference>
<feature type="domain" description="Uracil-DNA glycosylase-like" evidence="12">
    <location>
        <begin position="50"/>
        <end position="210"/>
    </location>
</feature>
<dbReference type="CDD" id="cd10027">
    <property type="entry name" value="UDG-F1-like"/>
    <property type="match status" value="1"/>
</dbReference>
<comment type="subcellular location">
    <subcellularLocation>
        <location evidence="9">Cytoplasm</location>
    </subcellularLocation>
</comment>
<evidence type="ECO:0000313" key="13">
    <source>
        <dbReference type="EMBL" id="SYX82616.1"/>
    </source>
</evidence>
<dbReference type="NCBIfam" id="NF003589">
    <property type="entry name" value="PRK05254.1-2"/>
    <property type="match status" value="1"/>
</dbReference>
<dbReference type="InterPro" id="IPR005122">
    <property type="entry name" value="Uracil-DNA_glycosylase-like"/>
</dbReference>
<evidence type="ECO:0000256" key="7">
    <source>
        <dbReference type="ARBA" id="ARBA00022801"/>
    </source>
</evidence>
<dbReference type="NCBIfam" id="TIGR00628">
    <property type="entry name" value="ung"/>
    <property type="match status" value="1"/>
</dbReference>
<dbReference type="InterPro" id="IPR036895">
    <property type="entry name" value="Uracil-DNA_glycosylase-like_sf"/>
</dbReference>
<keyword evidence="9" id="KW-0963">Cytoplasm</keyword>
<dbReference type="Proteomes" id="UP000304148">
    <property type="component" value="Chromosome"/>
</dbReference>
<feature type="active site" description="Proton acceptor" evidence="9 10">
    <location>
        <position position="65"/>
    </location>
</feature>